<dbReference type="InterPro" id="IPR023393">
    <property type="entry name" value="START-like_dom_sf"/>
</dbReference>
<keyword evidence="4" id="KW-1185">Reference proteome</keyword>
<dbReference type="RefSeq" id="WP_155356934.1">
    <property type="nucleotide sequence ID" value="NZ_BAAAHL010000068.1"/>
</dbReference>
<evidence type="ECO:0000256" key="1">
    <source>
        <dbReference type="ARBA" id="ARBA00006817"/>
    </source>
</evidence>
<dbReference type="EMBL" id="BLAE01000030">
    <property type="protein sequence ID" value="GES11582.1"/>
    <property type="molecule type" value="Genomic_DNA"/>
</dbReference>
<sequence length="205" mass="22462">MDIVDEIEQAHRELLNGERKVMTLRRRYDAEVEDVWDACTNAERLRRWFLPVTGDLRLGGTYQLEGNAGGEILRCEPPRLLTVSWLYGEDPGFSEVEVRLSSEGDGTLFELRHTADVPPDMWSGYGPGAVGVGWDLALLGLSLHLSGAPQIDENTFHQTPEGRRFITASSQAWGQAYAAAGGPPDQVAAAVAGTTAFYAPEEEQS</sequence>
<gene>
    <name evidence="3" type="ORF">Amac_051790</name>
</gene>
<evidence type="ECO:0000313" key="4">
    <source>
        <dbReference type="Proteomes" id="UP000331127"/>
    </source>
</evidence>
<feature type="domain" description="Activator of Hsp90 ATPase homologue 1/2-like C-terminal" evidence="2">
    <location>
        <begin position="29"/>
        <end position="120"/>
    </location>
</feature>
<proteinExistence type="inferred from homology"/>
<dbReference type="AlphaFoldDB" id="A0A5M3WTJ7"/>
<dbReference type="OrthoDB" id="8117292at2"/>
<accession>A0A5M3WTJ7</accession>
<dbReference type="SUPFAM" id="SSF55961">
    <property type="entry name" value="Bet v1-like"/>
    <property type="match status" value="1"/>
</dbReference>
<dbReference type="Gene3D" id="3.30.530.20">
    <property type="match status" value="1"/>
</dbReference>
<comment type="similarity">
    <text evidence="1">Belongs to the AHA1 family.</text>
</comment>
<dbReference type="Pfam" id="PF08327">
    <property type="entry name" value="AHSA1"/>
    <property type="match status" value="1"/>
</dbReference>
<dbReference type="CDD" id="cd08899">
    <property type="entry name" value="SRPBCC_CalC_Aha1-like_6"/>
    <property type="match status" value="1"/>
</dbReference>
<evidence type="ECO:0000313" key="3">
    <source>
        <dbReference type="EMBL" id="GES11582.1"/>
    </source>
</evidence>
<comment type="caution">
    <text evidence="3">The sequence shown here is derived from an EMBL/GenBank/DDBJ whole genome shotgun (WGS) entry which is preliminary data.</text>
</comment>
<organism evidence="3 4">
    <name type="scientific">Acrocarpospora macrocephala</name>
    <dbReference type="NCBI Taxonomy" id="150177"/>
    <lineage>
        <taxon>Bacteria</taxon>
        <taxon>Bacillati</taxon>
        <taxon>Actinomycetota</taxon>
        <taxon>Actinomycetes</taxon>
        <taxon>Streptosporangiales</taxon>
        <taxon>Streptosporangiaceae</taxon>
        <taxon>Acrocarpospora</taxon>
    </lineage>
</organism>
<reference evidence="3 4" key="1">
    <citation type="submission" date="2019-10" db="EMBL/GenBank/DDBJ databases">
        <title>Whole genome shotgun sequence of Acrocarpospora macrocephala NBRC 16266.</title>
        <authorList>
            <person name="Ichikawa N."/>
            <person name="Kimura A."/>
            <person name="Kitahashi Y."/>
            <person name="Komaki H."/>
            <person name="Oguchi A."/>
        </authorList>
    </citation>
    <scope>NUCLEOTIDE SEQUENCE [LARGE SCALE GENOMIC DNA]</scope>
    <source>
        <strain evidence="3 4">NBRC 16266</strain>
    </source>
</reference>
<evidence type="ECO:0000259" key="2">
    <source>
        <dbReference type="Pfam" id="PF08327"/>
    </source>
</evidence>
<protein>
    <submittedName>
        <fullName evidence="3">Activator of HSP90 ATPase</fullName>
    </submittedName>
</protein>
<dbReference type="Proteomes" id="UP000331127">
    <property type="component" value="Unassembled WGS sequence"/>
</dbReference>
<name>A0A5M3WTJ7_9ACTN</name>
<dbReference type="InterPro" id="IPR013538">
    <property type="entry name" value="ASHA1/2-like_C"/>
</dbReference>